<feature type="coiled-coil region" evidence="1">
    <location>
        <begin position="468"/>
        <end position="495"/>
    </location>
</feature>
<keyword evidence="5" id="KW-1185">Reference proteome</keyword>
<dbReference type="EMBL" id="HG996472">
    <property type="protein sequence ID" value="CAG1832740.1"/>
    <property type="molecule type" value="Genomic_DNA"/>
</dbReference>
<evidence type="ECO:0000313" key="4">
    <source>
        <dbReference type="EnsemblPlants" id="Ma08_p25770.2"/>
    </source>
</evidence>
<gene>
    <name evidence="3" type="ORF">GSMUA_86600.1</name>
</gene>
<evidence type="ECO:0000256" key="2">
    <source>
        <dbReference type="SAM" id="MobiDB-lite"/>
    </source>
</evidence>
<feature type="region of interest" description="Disordered" evidence="2">
    <location>
        <begin position="359"/>
        <end position="390"/>
    </location>
</feature>
<sequence>MAGEEELLASYPMYFGVSCAFVAIDLMSRRRCLDVESSRRSRLGEMMLKGSAQLLGLLVERAQSRGGAREMKLKKAELELDELKRRRTEDAKANEKVVAIFAAHEQRWIAERKSLRLQIQALVKELQIMKSKHEDAISNLEKRLEEDERVMLLKDETLEQEQKKRKEMEEKLQLAEEVAEAVTERAKQEAQDHSAELWKHKTAFVELVSSQRQMEAEMGRALRQAEAAKQELEEVLERKQEVAAMVDRLSREMVKMQKDSEQKDKILSAMLRKSKLDAAEKQRLLKEVKMSKAKKKQAELEMEKWRNMWESKHKKSSRDLHSVDVGSSQLRRLELPLETSGHNPKNLLLDCFAAEGKKEQDSSTTIEDDNGTAAGCYDHYSGDEADEPGMDDLQRLQDWIRRETEKYATILEQKHYAEIDAFAEQMRQKDEKLEAFRWRVLSMELETKQLKSHIEGLDGNLFHLREENIRLEAMLLDKEREIKSLKEEVSFHVRNVERNSSSFLPCPEACLSQSLWPEVKITNKRPTEKAEKDDQNDTEDTTVMQSGSRSEREALLEESGSIDVDDTDSAESPSPTSNLQDRIDRTVSLSEDQANNISVTSSSANREIEEEEVNLARGNAQESNSRRKGCAETAGVMKDTSWKMDIQALAISYKIKRLKQQLVVLEKLVGSQANKDDASSTPDGSNDEKRDEHRQQLKGLLLLKSLLHKQLKRYQSLEEKTDDLCRRMHENYRSGSRRESQNGRTNEQTVTLRRFLEETFQLQRYMVATGQKLMEMQTRIASTFSGAVMLDESVKFNMGQFSDIVRTLFREIQRGLEVRIARVIGDLEGTLACDGILHRWSCGHVV</sequence>
<reference evidence="4" key="2">
    <citation type="submission" date="2021-05" db="UniProtKB">
        <authorList>
            <consortium name="EnsemblPlants"/>
        </authorList>
    </citation>
    <scope>IDENTIFICATION</scope>
    <source>
        <strain evidence="4">subsp. malaccensis</strain>
    </source>
</reference>
<evidence type="ECO:0000313" key="3">
    <source>
        <dbReference type="EMBL" id="CAG1832740.1"/>
    </source>
</evidence>
<evidence type="ECO:0000313" key="5">
    <source>
        <dbReference type="Proteomes" id="UP000012960"/>
    </source>
</evidence>
<feature type="coiled-coil region" evidence="1">
    <location>
        <begin position="73"/>
        <end position="308"/>
    </location>
</feature>
<dbReference type="FunCoup" id="A0A804KAS2">
    <property type="interactions" value="2352"/>
</dbReference>
<feature type="region of interest" description="Disordered" evidence="2">
    <location>
        <begin position="671"/>
        <end position="693"/>
    </location>
</feature>
<feature type="region of interest" description="Disordered" evidence="2">
    <location>
        <begin position="522"/>
        <end position="632"/>
    </location>
</feature>
<dbReference type="Gramene" id="Ma08_t25770.2">
    <property type="protein sequence ID" value="Ma08_p25770.2"/>
    <property type="gene ID" value="Ma08_g25770"/>
</dbReference>
<organism evidence="4 5">
    <name type="scientific">Musa acuminata subsp. malaccensis</name>
    <name type="common">Wild banana</name>
    <name type="synonym">Musa malaccensis</name>
    <dbReference type="NCBI Taxonomy" id="214687"/>
    <lineage>
        <taxon>Eukaryota</taxon>
        <taxon>Viridiplantae</taxon>
        <taxon>Streptophyta</taxon>
        <taxon>Embryophyta</taxon>
        <taxon>Tracheophyta</taxon>
        <taxon>Spermatophyta</taxon>
        <taxon>Magnoliopsida</taxon>
        <taxon>Liliopsida</taxon>
        <taxon>Zingiberales</taxon>
        <taxon>Musaceae</taxon>
        <taxon>Musa</taxon>
    </lineage>
</organism>
<reference evidence="3" key="1">
    <citation type="submission" date="2021-03" db="EMBL/GenBank/DDBJ databases">
        <authorList>
            <consortium name="Genoscope - CEA"/>
            <person name="William W."/>
        </authorList>
    </citation>
    <scope>NUCLEOTIDE SEQUENCE</scope>
    <source>
        <strain evidence="3">Doubled-haploid Pahang</strain>
    </source>
</reference>
<feature type="compositionally biased region" description="Polar residues" evidence="2">
    <location>
        <begin position="587"/>
        <end position="605"/>
    </location>
</feature>
<accession>A0A804KAS2</accession>
<protein>
    <submittedName>
        <fullName evidence="3">(wild Malaysian banana) hypothetical protein</fullName>
    </submittedName>
</protein>
<dbReference type="PANTHER" id="PTHR47747">
    <property type="entry name" value="RIBONUCLEASE P PROTEIN SUBUNIT P38-LIKE PROTEIN"/>
    <property type="match status" value="1"/>
</dbReference>
<dbReference type="OMA" id="CIRVIGK"/>
<feature type="compositionally biased region" description="Polar residues" evidence="2">
    <location>
        <begin position="570"/>
        <end position="580"/>
    </location>
</feature>
<dbReference type="AlphaFoldDB" id="A0A804KAS2"/>
<evidence type="ECO:0000256" key="1">
    <source>
        <dbReference type="SAM" id="Coils"/>
    </source>
</evidence>
<dbReference type="OrthoDB" id="1735671at2759"/>
<name>A0A804KAS2_MUSAM</name>
<feature type="compositionally biased region" description="Basic and acidic residues" evidence="2">
    <location>
        <begin position="525"/>
        <end position="535"/>
    </location>
</feature>
<dbReference type="InParanoid" id="A0A804KAS2"/>
<dbReference type="PANTHER" id="PTHR47747:SF2">
    <property type="entry name" value="RIBONUCLEASE P PROTEIN SUBUNIT P38-LIKE PROTEIN"/>
    <property type="match status" value="1"/>
</dbReference>
<keyword evidence="1" id="KW-0175">Coiled coil</keyword>
<proteinExistence type="predicted"/>
<dbReference type="EnsemblPlants" id="Ma08_t25770.2">
    <property type="protein sequence ID" value="Ma08_p25770.2"/>
    <property type="gene ID" value="Ma08_g25770"/>
</dbReference>
<dbReference type="Proteomes" id="UP000012960">
    <property type="component" value="Unplaced"/>
</dbReference>